<dbReference type="InterPro" id="IPR036554">
    <property type="entry name" value="GHMP_kinase_C_sf"/>
</dbReference>
<sequence length="399" mass="43963">MTTVSDLDIRQLRAAFAERFGDAEGVRLFFAPGRVNLIGEHTDYNGGLVFPAALTFGTYALVKPRTDGLYRFRSMQFEAQADTPAANVTFRKEDDWANYPKGVLSELLSYADGAYAAKLQGADVLYYGNVPNGAGLSSSASIEMATALAFTAIAGLDIPMLELVKLSQRAENRFVGVNCGIMDQFAVGMGKREHAVMLKCDTLDYEYVPFRIEGCKLIITNTNKRRGLADSKYNERRQQCEDGLKWIKEKLPQLGSLGELSLAQWEEVRSAIPDELIRARVEHVVSEDARVLEAKDRLEQGDLAAFGKLMNASHESLRDLYEVTGFELDTLYEVASAIEGCVGTRMTGAGFGGCNVSVVRDEAVDEFRRMVAERYTAKTGLVPSFYVCDIGDGAKELDI</sequence>
<dbReference type="Gene3D" id="3.30.230.10">
    <property type="match status" value="1"/>
</dbReference>
<dbReference type="GO" id="GO:0005524">
    <property type="term" value="F:ATP binding"/>
    <property type="evidence" value="ECO:0007669"/>
    <property type="project" value="UniProtKB-UniRule"/>
</dbReference>
<feature type="domain" description="Galactokinase N-terminal" evidence="15">
    <location>
        <begin position="15"/>
        <end position="64"/>
    </location>
</feature>
<keyword evidence="10 11" id="KW-0119">Carbohydrate metabolism</keyword>
<dbReference type="InterPro" id="IPR019539">
    <property type="entry name" value="GalKase_N"/>
</dbReference>
<feature type="binding site" evidence="11">
    <location>
        <position position="233"/>
    </location>
    <ligand>
        <name>substrate</name>
    </ligand>
</feature>
<evidence type="ECO:0000256" key="8">
    <source>
        <dbReference type="ARBA" id="ARBA00022842"/>
    </source>
</evidence>
<dbReference type="FunFam" id="3.30.70.890:FF:000001">
    <property type="entry name" value="Galactokinase"/>
    <property type="match status" value="1"/>
</dbReference>
<keyword evidence="8 11" id="KW-0460">Magnesium</keyword>
<feature type="binding site" evidence="11">
    <location>
        <begin position="133"/>
        <end position="139"/>
    </location>
    <ligand>
        <name>ATP</name>
        <dbReference type="ChEBI" id="CHEBI:30616"/>
    </ligand>
</feature>
<dbReference type="GO" id="GO:0000287">
    <property type="term" value="F:magnesium ion binding"/>
    <property type="evidence" value="ECO:0007669"/>
    <property type="project" value="UniProtKB-UniRule"/>
</dbReference>
<evidence type="ECO:0000256" key="1">
    <source>
        <dbReference type="ARBA" id="ARBA00006566"/>
    </source>
</evidence>
<dbReference type="EC" id="2.7.1.6" evidence="11 12"/>
<dbReference type="HAMAP" id="MF_00246">
    <property type="entry name" value="Galactokinase"/>
    <property type="match status" value="1"/>
</dbReference>
<dbReference type="InterPro" id="IPR013750">
    <property type="entry name" value="GHMP_kinase_C_dom"/>
</dbReference>
<dbReference type="GO" id="GO:0006012">
    <property type="term" value="P:galactose metabolic process"/>
    <property type="evidence" value="ECO:0007669"/>
    <property type="project" value="UniProtKB-UniRule"/>
</dbReference>
<dbReference type="UniPathway" id="UPA00214"/>
<evidence type="ECO:0000313" key="17">
    <source>
        <dbReference type="Proteomes" id="UP000282311"/>
    </source>
</evidence>
<dbReference type="InterPro" id="IPR022963">
    <property type="entry name" value="Galactokinase_bac"/>
</dbReference>
<dbReference type="InterPro" id="IPR006203">
    <property type="entry name" value="GHMP_knse_ATP-bd_CS"/>
</dbReference>
<dbReference type="Pfam" id="PF10509">
    <property type="entry name" value="GalKase_gal_bdg"/>
    <property type="match status" value="1"/>
</dbReference>
<dbReference type="Gene3D" id="3.30.70.890">
    <property type="entry name" value="GHMP kinase, C-terminal domain"/>
    <property type="match status" value="1"/>
</dbReference>
<keyword evidence="2 11" id="KW-0963">Cytoplasm</keyword>
<proteinExistence type="inferred from homology"/>
<keyword evidence="3 11" id="KW-0808">Transferase</keyword>
<keyword evidence="6 11" id="KW-0418">Kinase</keyword>
<feature type="domain" description="GHMP kinase N-terminal" evidence="13">
    <location>
        <begin position="98"/>
        <end position="191"/>
    </location>
</feature>
<feature type="binding site" evidence="11">
    <location>
        <position position="171"/>
    </location>
    <ligand>
        <name>Mg(2+)</name>
        <dbReference type="ChEBI" id="CHEBI:18420"/>
    </ligand>
</feature>
<evidence type="ECO:0000256" key="6">
    <source>
        <dbReference type="ARBA" id="ARBA00022777"/>
    </source>
</evidence>
<feature type="domain" description="GHMP kinase C-terminal" evidence="14">
    <location>
        <begin position="298"/>
        <end position="375"/>
    </location>
</feature>
<dbReference type="PRINTS" id="PR00473">
    <property type="entry name" value="GALCTOKINASE"/>
</dbReference>
<comment type="pathway">
    <text evidence="11">Carbohydrate metabolism; galactose metabolism.</text>
</comment>
<evidence type="ECO:0000256" key="5">
    <source>
        <dbReference type="ARBA" id="ARBA00022741"/>
    </source>
</evidence>
<evidence type="ECO:0000256" key="7">
    <source>
        <dbReference type="ARBA" id="ARBA00022840"/>
    </source>
</evidence>
<comment type="catalytic activity">
    <reaction evidence="11">
        <text>alpha-D-galactose + ATP = alpha-D-galactose 1-phosphate + ADP + H(+)</text>
        <dbReference type="Rhea" id="RHEA:13553"/>
        <dbReference type="ChEBI" id="CHEBI:15378"/>
        <dbReference type="ChEBI" id="CHEBI:28061"/>
        <dbReference type="ChEBI" id="CHEBI:30616"/>
        <dbReference type="ChEBI" id="CHEBI:58336"/>
        <dbReference type="ChEBI" id="CHEBI:456216"/>
        <dbReference type="EC" id="2.7.1.6"/>
    </reaction>
</comment>
<dbReference type="OrthoDB" id="250531at2"/>
<dbReference type="SUPFAM" id="SSF54211">
    <property type="entry name" value="Ribosomal protein S5 domain 2-like"/>
    <property type="match status" value="1"/>
</dbReference>
<dbReference type="Pfam" id="PF00288">
    <property type="entry name" value="GHMP_kinases_N"/>
    <property type="match status" value="1"/>
</dbReference>
<evidence type="ECO:0000256" key="10">
    <source>
        <dbReference type="ARBA" id="ARBA00023277"/>
    </source>
</evidence>
<evidence type="ECO:0000259" key="14">
    <source>
        <dbReference type="Pfam" id="PF08544"/>
    </source>
</evidence>
<dbReference type="AlphaFoldDB" id="A0A3B0CJS5"/>
<comment type="similarity">
    <text evidence="1 11">Belongs to the GHMP kinase family. GalK subfamily.</text>
</comment>
<dbReference type="RefSeq" id="WP_120747330.1">
    <property type="nucleotide sequence ID" value="NZ_RBAH01000007.1"/>
</dbReference>
<accession>A0A3B0CJS5</accession>
<dbReference type="SUPFAM" id="SSF55060">
    <property type="entry name" value="GHMP Kinase, C-terminal domain"/>
    <property type="match status" value="1"/>
</dbReference>
<feature type="binding site" evidence="11">
    <location>
        <begin position="40"/>
        <end position="43"/>
    </location>
    <ligand>
        <name>substrate</name>
    </ligand>
</feature>
<dbReference type="NCBIfam" id="TIGR00131">
    <property type="entry name" value="gal_kin"/>
    <property type="match status" value="1"/>
</dbReference>
<evidence type="ECO:0000256" key="12">
    <source>
        <dbReference type="NCBIfam" id="TIGR00131"/>
    </source>
</evidence>
<reference evidence="16 17" key="1">
    <citation type="journal article" date="2007" name="Int. J. Syst. Evol. Microbiol.">
        <title>Paenibacillus ginsengarvi sp. nov., isolated from soil from ginseng cultivation.</title>
        <authorList>
            <person name="Yoon M.H."/>
            <person name="Ten L.N."/>
            <person name="Im W.T."/>
        </authorList>
    </citation>
    <scope>NUCLEOTIDE SEQUENCE [LARGE SCALE GENOMIC DNA]</scope>
    <source>
        <strain evidence="16 17">KCTC 13059</strain>
    </source>
</reference>
<dbReference type="InterPro" id="IPR000705">
    <property type="entry name" value="Galactokinase"/>
</dbReference>
<keyword evidence="17" id="KW-1185">Reference proteome</keyword>
<evidence type="ECO:0000259" key="13">
    <source>
        <dbReference type="Pfam" id="PF00288"/>
    </source>
</evidence>
<dbReference type="GO" id="GO:0004335">
    <property type="term" value="F:galactokinase activity"/>
    <property type="evidence" value="ECO:0007669"/>
    <property type="project" value="UniProtKB-UniRule"/>
</dbReference>
<keyword evidence="7 11" id="KW-0067">ATP-binding</keyword>
<dbReference type="PROSITE" id="PS00627">
    <property type="entry name" value="GHMP_KINASES_ATP"/>
    <property type="match status" value="1"/>
</dbReference>
<dbReference type="PIRSF" id="PIRSF000530">
    <property type="entry name" value="Galactokinase"/>
    <property type="match status" value="1"/>
</dbReference>
<dbReference type="EMBL" id="RBAH01000007">
    <property type="protein sequence ID" value="RKN84587.1"/>
    <property type="molecule type" value="Genomic_DNA"/>
</dbReference>
<evidence type="ECO:0000256" key="4">
    <source>
        <dbReference type="ARBA" id="ARBA00022723"/>
    </source>
</evidence>
<comment type="subcellular location">
    <subcellularLocation>
        <location evidence="11">Cytoplasm</location>
    </subcellularLocation>
</comment>
<dbReference type="InterPro" id="IPR006204">
    <property type="entry name" value="GHMP_kinase_N_dom"/>
</dbReference>
<dbReference type="InterPro" id="IPR014721">
    <property type="entry name" value="Ribsml_uS5_D2-typ_fold_subgr"/>
</dbReference>
<feature type="site" description="Transition state stabilizer" evidence="11">
    <location>
        <position position="34"/>
    </location>
</feature>
<dbReference type="Proteomes" id="UP000282311">
    <property type="component" value="Unassembled WGS sequence"/>
</dbReference>
<evidence type="ECO:0000313" key="16">
    <source>
        <dbReference type="EMBL" id="RKN84587.1"/>
    </source>
</evidence>
<dbReference type="PRINTS" id="PR00959">
    <property type="entry name" value="MEVGALKINASE"/>
</dbReference>
<evidence type="ECO:0000259" key="15">
    <source>
        <dbReference type="Pfam" id="PF10509"/>
    </source>
</evidence>
<comment type="caution">
    <text evidence="16">The sequence shown here is derived from an EMBL/GenBank/DDBJ whole genome shotgun (WGS) entry which is preliminary data.</text>
</comment>
<keyword evidence="9 11" id="KW-0299">Galactose metabolism</keyword>
<dbReference type="PROSITE" id="PS00106">
    <property type="entry name" value="GALACTOKINASE"/>
    <property type="match status" value="1"/>
</dbReference>
<feature type="binding site" evidence="11">
    <location>
        <position position="74"/>
    </location>
    <ligand>
        <name>ATP</name>
        <dbReference type="ChEBI" id="CHEBI:30616"/>
    </ligand>
</feature>
<keyword evidence="4 11" id="KW-0479">Metal-binding</keyword>
<feature type="active site" description="Proton acceptor" evidence="11">
    <location>
        <position position="183"/>
    </location>
</feature>
<comment type="function">
    <text evidence="11">Catalyzes the transfer of the gamma-phosphate of ATP to D-galactose to form alpha-D-galactose-1-phosphate (Gal-1-P).</text>
</comment>
<dbReference type="InterPro" id="IPR020568">
    <property type="entry name" value="Ribosomal_Su5_D2-typ_SF"/>
</dbReference>
<dbReference type="InterPro" id="IPR006206">
    <property type="entry name" value="Mevalonate/galactokinase"/>
</dbReference>
<dbReference type="InterPro" id="IPR019741">
    <property type="entry name" value="Galactokinase_CS"/>
</dbReference>
<evidence type="ECO:0000256" key="2">
    <source>
        <dbReference type="ARBA" id="ARBA00022490"/>
    </source>
</evidence>
<gene>
    <name evidence="11" type="primary">galK</name>
    <name evidence="16" type="ORF">D7M11_11350</name>
</gene>
<evidence type="ECO:0000256" key="11">
    <source>
        <dbReference type="HAMAP-Rule" id="MF_00246"/>
    </source>
</evidence>
<dbReference type="PANTHER" id="PTHR10457">
    <property type="entry name" value="MEVALONATE KINASE/GALACTOKINASE"/>
    <property type="match status" value="1"/>
</dbReference>
<evidence type="ECO:0000256" key="9">
    <source>
        <dbReference type="ARBA" id="ARBA00023144"/>
    </source>
</evidence>
<dbReference type="NCBIfam" id="NF003705">
    <property type="entry name" value="PRK05322.1"/>
    <property type="match status" value="1"/>
</dbReference>
<dbReference type="FunFam" id="3.30.230.10:FF:000017">
    <property type="entry name" value="Galactokinase"/>
    <property type="match status" value="1"/>
</dbReference>
<organism evidence="16 17">
    <name type="scientific">Paenibacillus ginsengarvi</name>
    <dbReference type="NCBI Taxonomy" id="400777"/>
    <lineage>
        <taxon>Bacteria</taxon>
        <taxon>Bacillati</taxon>
        <taxon>Bacillota</taxon>
        <taxon>Bacilli</taxon>
        <taxon>Bacillales</taxon>
        <taxon>Paenibacillaceae</taxon>
        <taxon>Paenibacillus</taxon>
    </lineage>
</organism>
<evidence type="ECO:0000256" key="3">
    <source>
        <dbReference type="ARBA" id="ARBA00022679"/>
    </source>
</evidence>
<protein>
    <recommendedName>
        <fullName evidence="11 12">Galactokinase</fullName>
        <ecNumber evidence="11 12">2.7.1.6</ecNumber>
    </recommendedName>
    <alternativeName>
        <fullName evidence="11">Galactose kinase</fullName>
    </alternativeName>
</protein>
<dbReference type="Pfam" id="PF08544">
    <property type="entry name" value="GHMP_kinases_C"/>
    <property type="match status" value="1"/>
</dbReference>
<feature type="binding site" evidence="11">
    <location>
        <position position="139"/>
    </location>
    <ligand>
        <name>Mg(2+)</name>
        <dbReference type="ChEBI" id="CHEBI:18420"/>
    </ligand>
</feature>
<dbReference type="GO" id="GO:0005829">
    <property type="term" value="C:cytosol"/>
    <property type="evidence" value="ECO:0007669"/>
    <property type="project" value="TreeGrafter"/>
</dbReference>
<name>A0A3B0CJS5_9BACL</name>
<dbReference type="PANTHER" id="PTHR10457:SF7">
    <property type="entry name" value="GALACTOKINASE-RELATED"/>
    <property type="match status" value="1"/>
</dbReference>
<keyword evidence="5 11" id="KW-0547">Nucleotide-binding</keyword>